<gene>
    <name evidence="2" type="primary">RvY_10561-1</name>
    <name evidence="2" type="synonym">RvY_10561.1</name>
    <name evidence="2" type="ORF">RvY_10561</name>
</gene>
<organism evidence="2 3">
    <name type="scientific">Ramazzottius varieornatus</name>
    <name type="common">Water bear</name>
    <name type="synonym">Tardigrade</name>
    <dbReference type="NCBI Taxonomy" id="947166"/>
    <lineage>
        <taxon>Eukaryota</taxon>
        <taxon>Metazoa</taxon>
        <taxon>Ecdysozoa</taxon>
        <taxon>Tardigrada</taxon>
        <taxon>Eutardigrada</taxon>
        <taxon>Parachela</taxon>
        <taxon>Hypsibioidea</taxon>
        <taxon>Ramazzottiidae</taxon>
        <taxon>Ramazzottius</taxon>
    </lineage>
</organism>
<name>A0A1D1VD67_RAMVA</name>
<comment type="caution">
    <text evidence="2">The sequence shown here is derived from an EMBL/GenBank/DDBJ whole genome shotgun (WGS) entry which is preliminary data.</text>
</comment>
<dbReference type="InterPro" id="IPR003511">
    <property type="entry name" value="HORMA_dom"/>
</dbReference>
<dbReference type="OrthoDB" id="10664004at2759"/>
<reference evidence="2 3" key="1">
    <citation type="journal article" date="2016" name="Nat. Commun.">
        <title>Extremotolerant tardigrade genome and improved radiotolerance of human cultured cells by tardigrade-unique protein.</title>
        <authorList>
            <person name="Hashimoto T."/>
            <person name="Horikawa D.D."/>
            <person name="Saito Y."/>
            <person name="Kuwahara H."/>
            <person name="Kozuka-Hata H."/>
            <person name="Shin-I T."/>
            <person name="Minakuchi Y."/>
            <person name="Ohishi K."/>
            <person name="Motoyama A."/>
            <person name="Aizu T."/>
            <person name="Enomoto A."/>
            <person name="Kondo K."/>
            <person name="Tanaka S."/>
            <person name="Hara Y."/>
            <person name="Koshikawa S."/>
            <person name="Sagara H."/>
            <person name="Miura T."/>
            <person name="Yokobori S."/>
            <person name="Miyagawa K."/>
            <person name="Suzuki Y."/>
            <person name="Kubo T."/>
            <person name="Oyama M."/>
            <person name="Kohara Y."/>
            <person name="Fujiyama A."/>
            <person name="Arakawa K."/>
            <person name="Katayama T."/>
            <person name="Toyoda A."/>
            <person name="Kunieda T."/>
        </authorList>
    </citation>
    <scope>NUCLEOTIDE SEQUENCE [LARGE SCALE GENOMIC DNA]</scope>
    <source>
        <strain evidence="2 3">YOKOZUNA-1</strain>
    </source>
</reference>
<evidence type="ECO:0000313" key="2">
    <source>
        <dbReference type="EMBL" id="GAU99586.1"/>
    </source>
</evidence>
<dbReference type="InterPro" id="IPR036570">
    <property type="entry name" value="HORMA_dom_sf"/>
</dbReference>
<dbReference type="Gene3D" id="3.30.900.10">
    <property type="entry name" value="HORMA domain"/>
    <property type="match status" value="1"/>
</dbReference>
<dbReference type="Proteomes" id="UP000186922">
    <property type="component" value="Unassembled WGS sequence"/>
</dbReference>
<protein>
    <recommendedName>
        <fullName evidence="1">HORMA domain-containing protein</fullName>
    </recommendedName>
</protein>
<proteinExistence type="predicted"/>
<dbReference type="EMBL" id="BDGG01000005">
    <property type="protein sequence ID" value="GAU99586.1"/>
    <property type="molecule type" value="Genomic_DNA"/>
</dbReference>
<keyword evidence="3" id="KW-1185">Reference proteome</keyword>
<accession>A0A1D1VD67</accession>
<evidence type="ECO:0000313" key="3">
    <source>
        <dbReference type="Proteomes" id="UP000186922"/>
    </source>
</evidence>
<sequence length="282" mass="31844">MSLNESIISRLKDRATSVQPVASGDIVNVATSAQATKRLLVYSLSKVLSERHLFPEDCFKERELRVGLTAPVFKGPQPSPAAEDEAGKHAKRCLDAFNAIVPRLNESEDMADVVLQLFDVKDPQTIYEEWRFEVKYKPLPVSPITNKKRGSVSSKVLSTTQAVLCNAEQYFDVLEKAAADVKKKTDVLKLFDFADKHKDVRFRVGVSLSEAAVQQEPLPIKIFEEQASGKQKTHSAEPVLRLRVGSYDLPFHRFDIKIKSTLFKNPTQLDKALKENQQRKRY</sequence>
<dbReference type="Pfam" id="PF02301">
    <property type="entry name" value="HORMA"/>
    <property type="match status" value="1"/>
</dbReference>
<evidence type="ECO:0000259" key="1">
    <source>
        <dbReference type="Pfam" id="PF02301"/>
    </source>
</evidence>
<dbReference type="AlphaFoldDB" id="A0A1D1VD67"/>
<feature type="domain" description="HORMA" evidence="1">
    <location>
        <begin position="32"/>
        <end position="165"/>
    </location>
</feature>